<protein>
    <submittedName>
        <fullName evidence="2">Uncharacterized protein</fullName>
    </submittedName>
</protein>
<accession>A0AAD5U2L3</accession>
<feature type="compositionally biased region" description="Polar residues" evidence="1">
    <location>
        <begin position="726"/>
        <end position="736"/>
    </location>
</feature>
<keyword evidence="3" id="KW-1185">Reference proteome</keyword>
<proteinExistence type="predicted"/>
<gene>
    <name evidence="2" type="ORF">HK099_002484</name>
</gene>
<organism evidence="2 3">
    <name type="scientific">Clydaea vesicula</name>
    <dbReference type="NCBI Taxonomy" id="447962"/>
    <lineage>
        <taxon>Eukaryota</taxon>
        <taxon>Fungi</taxon>
        <taxon>Fungi incertae sedis</taxon>
        <taxon>Chytridiomycota</taxon>
        <taxon>Chytridiomycota incertae sedis</taxon>
        <taxon>Chytridiomycetes</taxon>
        <taxon>Lobulomycetales</taxon>
        <taxon>Lobulomycetaceae</taxon>
        <taxon>Clydaea</taxon>
    </lineage>
</organism>
<feature type="compositionally biased region" description="Low complexity" evidence="1">
    <location>
        <begin position="746"/>
        <end position="756"/>
    </location>
</feature>
<reference evidence="2" key="1">
    <citation type="submission" date="2020-05" db="EMBL/GenBank/DDBJ databases">
        <title>Phylogenomic resolution of chytrid fungi.</title>
        <authorList>
            <person name="Stajich J.E."/>
            <person name="Amses K."/>
            <person name="Simmons R."/>
            <person name="Seto K."/>
            <person name="Myers J."/>
            <person name="Bonds A."/>
            <person name="Quandt C.A."/>
            <person name="Barry K."/>
            <person name="Liu P."/>
            <person name="Grigoriev I."/>
            <person name="Longcore J.E."/>
            <person name="James T.Y."/>
        </authorList>
    </citation>
    <scope>NUCLEOTIDE SEQUENCE</scope>
    <source>
        <strain evidence="2">JEL0476</strain>
    </source>
</reference>
<evidence type="ECO:0000256" key="1">
    <source>
        <dbReference type="SAM" id="MobiDB-lite"/>
    </source>
</evidence>
<feature type="non-terminal residue" evidence="2">
    <location>
        <position position="814"/>
    </location>
</feature>
<sequence length="814" mass="90222">TELYKEGKDTVEAVLNFWEKNYFDQLTNKSTNSYENLKYDPENSLSNLPPLPPIKHKENEESGDPIWKYYTKCIPTENPKVAKFWSCFSRPSKTKPLPRGTGGVFFTFNEDGVLEYQFEHHRLVHTLKLPPINSVSTTRFESELGKCQPPPPEIHEKKINEDKTKINNEKITNISLDDGDLDKIELSKIKNSNITSSSLGAPSKRIPELIESKIKVSDLIFNGMLLAERNSGGANVRGSSIENCRNSEYMQNGNTTVNLDDLDDILPADYYSSEELMSRVQLEKFFAKEELLSPFGISHNNAECHLNFLTSEEGVKLKNSRCIEDVLKDYNNIILPESQNSALKVQENETWKEDVIVTKIQEGDLAANVEENDNMDKQSSAPPSEDMEKASSDDANNGDNAEVATTQLEIVNSELSAIMENANDFPEDKKTTDVMLEYDYKGNSMYEIENDPGFFSHTPRDLLSRQHSEQKIYEELNNFAATSSNSLINEKTISRVNSAPRSSLKGSRPASVNSLNGSQRSVSFYNNSLEKESNEVNSAARISDCEPNAVTHTLEDASNIHVGEDETETITSADHNTQVEINISNSKDDVAAVLNAQFSSQTSLHATQFLGAVGETEVSLIAEAELVGEVEHSEVPGKVMSSSTHSFAALSSDTPLEKEEDPSTSSATPNRHSILQLTDDSTESNIAEVTSNQQDLKETSYSSSDIKEHSQVISNNHAEEKKESLSEFNDNANNDQTVKEVEAELSPSSRPSSSPKSLKDCAAFDNYSSSENGEEIAYSKISSAKKSVAFSIEDQLQQEVVELCSKNGSRSTSA</sequence>
<feature type="compositionally biased region" description="Polar residues" evidence="1">
    <location>
        <begin position="663"/>
        <end position="704"/>
    </location>
</feature>
<feature type="compositionally biased region" description="Low complexity" evidence="1">
    <location>
        <begin position="641"/>
        <end position="652"/>
    </location>
</feature>
<feature type="region of interest" description="Disordered" evidence="1">
    <location>
        <begin position="635"/>
        <end position="759"/>
    </location>
</feature>
<feature type="region of interest" description="Disordered" evidence="1">
    <location>
        <begin position="364"/>
        <end position="399"/>
    </location>
</feature>
<feature type="region of interest" description="Disordered" evidence="1">
    <location>
        <begin position="492"/>
        <end position="517"/>
    </location>
</feature>
<dbReference type="AlphaFoldDB" id="A0AAD5U2L3"/>
<name>A0AAD5U2L3_9FUNG</name>
<dbReference type="EMBL" id="JADGJW010000182">
    <property type="protein sequence ID" value="KAJ3222291.1"/>
    <property type="molecule type" value="Genomic_DNA"/>
</dbReference>
<evidence type="ECO:0000313" key="2">
    <source>
        <dbReference type="EMBL" id="KAJ3222291.1"/>
    </source>
</evidence>
<evidence type="ECO:0000313" key="3">
    <source>
        <dbReference type="Proteomes" id="UP001211065"/>
    </source>
</evidence>
<dbReference type="Proteomes" id="UP001211065">
    <property type="component" value="Unassembled WGS sequence"/>
</dbReference>
<comment type="caution">
    <text evidence="2">The sequence shown here is derived from an EMBL/GenBank/DDBJ whole genome shotgun (WGS) entry which is preliminary data.</text>
</comment>